<dbReference type="EMBL" id="JAVRRL010000107">
    <property type="protein sequence ID" value="KAK5107759.1"/>
    <property type="molecule type" value="Genomic_DNA"/>
</dbReference>
<evidence type="ECO:0000313" key="1">
    <source>
        <dbReference type="EMBL" id="KAK5107759.1"/>
    </source>
</evidence>
<dbReference type="AlphaFoldDB" id="A0AAN7T9Y5"/>
<evidence type="ECO:0000313" key="2">
    <source>
        <dbReference type="Proteomes" id="UP001310890"/>
    </source>
</evidence>
<reference evidence="1" key="1">
    <citation type="submission" date="2023-08" db="EMBL/GenBank/DDBJ databases">
        <title>Black Yeasts Isolated from many extreme environments.</title>
        <authorList>
            <person name="Coleine C."/>
            <person name="Stajich J.E."/>
            <person name="Selbmann L."/>
        </authorList>
    </citation>
    <scope>NUCLEOTIDE SEQUENCE</scope>
    <source>
        <strain evidence="1">CCFEE 5401</strain>
    </source>
</reference>
<comment type="caution">
    <text evidence="1">The sequence shown here is derived from an EMBL/GenBank/DDBJ whole genome shotgun (WGS) entry which is preliminary data.</text>
</comment>
<sequence length="73" mass="8429">MLYTKTPREQGHWQQCWAATTAKSGLRNRGYYEPVGSLVKRAKLKTRQAKDGELAERLWECTEAVLERFEAGK</sequence>
<protein>
    <submittedName>
        <fullName evidence="1">Uncharacterized protein</fullName>
    </submittedName>
</protein>
<accession>A0AAN7T9Y5</accession>
<organism evidence="1 2">
    <name type="scientific">Meristemomyces frigidus</name>
    <dbReference type="NCBI Taxonomy" id="1508187"/>
    <lineage>
        <taxon>Eukaryota</taxon>
        <taxon>Fungi</taxon>
        <taxon>Dikarya</taxon>
        <taxon>Ascomycota</taxon>
        <taxon>Pezizomycotina</taxon>
        <taxon>Dothideomycetes</taxon>
        <taxon>Dothideomycetidae</taxon>
        <taxon>Mycosphaerellales</taxon>
        <taxon>Teratosphaeriaceae</taxon>
        <taxon>Meristemomyces</taxon>
    </lineage>
</organism>
<gene>
    <name evidence="1" type="ORF">LTR62_000683</name>
</gene>
<name>A0AAN7T9Y5_9PEZI</name>
<dbReference type="Proteomes" id="UP001310890">
    <property type="component" value="Unassembled WGS sequence"/>
</dbReference>
<proteinExistence type="predicted"/>